<keyword evidence="2 4" id="KW-0479">Metal-binding</keyword>
<keyword evidence="1 4" id="KW-0349">Heme</keyword>
<evidence type="ECO:0000256" key="3">
    <source>
        <dbReference type="ARBA" id="ARBA00023004"/>
    </source>
</evidence>
<evidence type="ECO:0000313" key="6">
    <source>
        <dbReference type="EMBL" id="GAA4030997.1"/>
    </source>
</evidence>
<evidence type="ECO:0000256" key="1">
    <source>
        <dbReference type="ARBA" id="ARBA00022617"/>
    </source>
</evidence>
<feature type="domain" description="Cytochrome c" evidence="5">
    <location>
        <begin position="189"/>
        <end position="297"/>
    </location>
</feature>
<dbReference type="InterPro" id="IPR014353">
    <property type="entry name" value="Membr-bd_ADH_cyt_c"/>
</dbReference>
<dbReference type="Pfam" id="PF00034">
    <property type="entry name" value="Cytochrom_C"/>
    <property type="match status" value="2"/>
</dbReference>
<evidence type="ECO:0000256" key="4">
    <source>
        <dbReference type="PROSITE-ProRule" id="PRU00433"/>
    </source>
</evidence>
<proteinExistence type="predicted"/>
<evidence type="ECO:0000256" key="2">
    <source>
        <dbReference type="ARBA" id="ARBA00022723"/>
    </source>
</evidence>
<reference evidence="7" key="1">
    <citation type="journal article" date="2019" name="Int. J. Syst. Evol. Microbiol.">
        <title>The Global Catalogue of Microorganisms (GCM) 10K type strain sequencing project: providing services to taxonomists for standard genome sequencing and annotation.</title>
        <authorList>
            <consortium name="The Broad Institute Genomics Platform"/>
            <consortium name="The Broad Institute Genome Sequencing Center for Infectious Disease"/>
            <person name="Wu L."/>
            <person name="Ma J."/>
        </authorList>
    </citation>
    <scope>NUCLEOTIDE SEQUENCE [LARGE SCALE GENOMIC DNA]</scope>
    <source>
        <strain evidence="7">JCM 16673</strain>
    </source>
</reference>
<dbReference type="SUPFAM" id="SSF46626">
    <property type="entry name" value="Cytochrome c"/>
    <property type="match status" value="3"/>
</dbReference>
<dbReference type="InterPro" id="IPR051459">
    <property type="entry name" value="Cytochrome_c-type_DH"/>
</dbReference>
<dbReference type="PIRSF" id="PIRSF000018">
    <property type="entry name" value="Mb_ADH_cyt_c"/>
    <property type="match status" value="1"/>
</dbReference>
<sequence>MTMKRLFLIVLLLLLAVPVVLITKEFVHEPDRDAVGVPITGSAAQVAQGKYLALAGNCMGCHTVRGGAQYAGGRAIATPFGTLYSPNLTQDKTSGLGNWSANDFWRALHNGKSQDGSFLYPAFPYTNYTRMTRPDSDALFAYFKTLTPVAQANRASELRFPYNQRPLMAVWRALYFTPGVQKTDPAKSVTWNRGAYLVEGPGHCSACHSSRTTLGGSSGSLEGGLIPVLNWYAPSLTSSNEAGLGDWQQSHIVDLLQTGISQRSVVFGPMAEVVRGSLQHLSEPDLQAMAEYLKSLPQIDTPSPVPVALDERTRVLGSKLYEKHCVNCHRADGTGIPPNYPPLAGNRAITMDSAINPVRMVLNGGFPPSTHGNPRPYGMPPFAAVLNDEEVAAVVSFTRNAWGHRQAAVTPFEVSRYRAVPGD</sequence>
<dbReference type="InterPro" id="IPR036909">
    <property type="entry name" value="Cyt_c-like_dom_sf"/>
</dbReference>
<dbReference type="PANTHER" id="PTHR35008">
    <property type="entry name" value="BLL4482 PROTEIN-RELATED"/>
    <property type="match status" value="1"/>
</dbReference>
<evidence type="ECO:0000313" key="7">
    <source>
        <dbReference type="Proteomes" id="UP001501353"/>
    </source>
</evidence>
<name>A0ABP7TT99_9BURK</name>
<feature type="domain" description="Cytochrome c" evidence="5">
    <location>
        <begin position="44"/>
        <end position="147"/>
    </location>
</feature>
<evidence type="ECO:0000259" key="5">
    <source>
        <dbReference type="PROSITE" id="PS51007"/>
    </source>
</evidence>
<dbReference type="PANTHER" id="PTHR35008:SF4">
    <property type="entry name" value="BLL4482 PROTEIN"/>
    <property type="match status" value="1"/>
</dbReference>
<dbReference type="Proteomes" id="UP001501353">
    <property type="component" value="Unassembled WGS sequence"/>
</dbReference>
<protein>
    <submittedName>
        <fullName evidence="6">Cytochrome c</fullName>
    </submittedName>
</protein>
<dbReference type="EMBL" id="BAAAZE010000013">
    <property type="protein sequence ID" value="GAA4030997.1"/>
    <property type="molecule type" value="Genomic_DNA"/>
</dbReference>
<comment type="caution">
    <text evidence="6">The sequence shown here is derived from an EMBL/GenBank/DDBJ whole genome shotgun (WGS) entry which is preliminary data.</text>
</comment>
<keyword evidence="7" id="KW-1185">Reference proteome</keyword>
<organism evidence="6 7">
    <name type="scientific">Actimicrobium antarcticum</name>
    <dbReference type="NCBI Taxonomy" id="1051899"/>
    <lineage>
        <taxon>Bacteria</taxon>
        <taxon>Pseudomonadati</taxon>
        <taxon>Pseudomonadota</taxon>
        <taxon>Betaproteobacteria</taxon>
        <taxon>Burkholderiales</taxon>
        <taxon>Oxalobacteraceae</taxon>
        <taxon>Actimicrobium</taxon>
    </lineage>
</organism>
<gene>
    <name evidence="6" type="ORF">GCM10022212_31880</name>
</gene>
<dbReference type="Gene3D" id="1.10.760.10">
    <property type="entry name" value="Cytochrome c-like domain"/>
    <property type="match status" value="3"/>
</dbReference>
<dbReference type="InterPro" id="IPR009056">
    <property type="entry name" value="Cyt_c-like_dom"/>
</dbReference>
<dbReference type="PROSITE" id="PS51007">
    <property type="entry name" value="CYTC"/>
    <property type="match status" value="3"/>
</dbReference>
<keyword evidence="3 4" id="KW-0408">Iron</keyword>
<feature type="domain" description="Cytochrome c" evidence="5">
    <location>
        <begin position="312"/>
        <end position="402"/>
    </location>
</feature>
<accession>A0ABP7TT99</accession>